<proteinExistence type="predicted"/>
<reference evidence="3 4" key="1">
    <citation type="submission" date="2016-06" db="EMBL/GenBank/DDBJ databases">
        <title>Living apart together: crosstalk between the core and supernumerary genomes in a fungal plant pathogen.</title>
        <authorList>
            <person name="Vanheule A."/>
            <person name="Audenaert K."/>
            <person name="Warris S."/>
            <person name="Van De Geest H."/>
            <person name="Schijlen E."/>
            <person name="Hofte M."/>
            <person name="De Saeger S."/>
            <person name="Haesaert G."/>
            <person name="Waalwijk C."/>
            <person name="Van Der Lee T."/>
        </authorList>
    </citation>
    <scope>NUCLEOTIDE SEQUENCE [LARGE SCALE GENOMIC DNA]</scope>
    <source>
        <strain evidence="3 4">2516</strain>
    </source>
</reference>
<dbReference type="Proteomes" id="UP000091967">
    <property type="component" value="Unassembled WGS sequence"/>
</dbReference>
<evidence type="ECO:0000313" key="4">
    <source>
        <dbReference type="Proteomes" id="UP000091967"/>
    </source>
</evidence>
<feature type="chain" id="PRO_5008603131" description="Apple domain-containing protein" evidence="1">
    <location>
        <begin position="22"/>
        <end position="214"/>
    </location>
</feature>
<dbReference type="OMA" id="PYQWYQV"/>
<gene>
    <name evidence="3" type="ORF">FPOA_09349</name>
</gene>
<dbReference type="PROSITE" id="PS50948">
    <property type="entry name" value="PAN"/>
    <property type="match status" value="1"/>
</dbReference>
<protein>
    <recommendedName>
        <fullName evidence="2">Apple domain-containing protein</fullName>
    </recommendedName>
</protein>
<keyword evidence="4" id="KW-1185">Reference proteome</keyword>
<keyword evidence="1" id="KW-0732">Signal</keyword>
<accession>A0A1B8ARR3</accession>
<feature type="domain" description="Apple" evidence="2">
    <location>
        <begin position="137"/>
        <end position="209"/>
    </location>
</feature>
<feature type="signal peptide" evidence="1">
    <location>
        <begin position="1"/>
        <end position="21"/>
    </location>
</feature>
<evidence type="ECO:0000313" key="3">
    <source>
        <dbReference type="EMBL" id="OBS23031.1"/>
    </source>
</evidence>
<evidence type="ECO:0000259" key="2">
    <source>
        <dbReference type="PROSITE" id="PS50948"/>
    </source>
</evidence>
<dbReference type="EMBL" id="LYXU01000003">
    <property type="protein sequence ID" value="OBS23031.1"/>
    <property type="molecule type" value="Genomic_DNA"/>
</dbReference>
<dbReference type="STRING" id="36050.A0A1B8ARR3"/>
<dbReference type="AlphaFoldDB" id="A0A1B8ARR3"/>
<sequence>MARHLGRSFVLTSTLFSFAHAGPCRPSASSEVIAPTTTATTTTETVDVTKSFSTTFSVSFTIETSQAESIATTDTAVAVGTSSEMSIITDSQIQTITTTTTSDVVSTTTSEASTTTAAPVQGCVNNLKNPAPAYAVCGTKGIPMVPSDDFLYLGKAAAGTRLDCYKSCAGNPNCLSFTVEENVSCELYAGSTGATGILDTPWKWYELDCFCNTV</sequence>
<organism evidence="3 4">
    <name type="scientific">Fusarium poae</name>
    <dbReference type="NCBI Taxonomy" id="36050"/>
    <lineage>
        <taxon>Eukaryota</taxon>
        <taxon>Fungi</taxon>
        <taxon>Dikarya</taxon>
        <taxon>Ascomycota</taxon>
        <taxon>Pezizomycotina</taxon>
        <taxon>Sordariomycetes</taxon>
        <taxon>Hypocreomycetidae</taxon>
        <taxon>Hypocreales</taxon>
        <taxon>Nectriaceae</taxon>
        <taxon>Fusarium</taxon>
    </lineage>
</organism>
<dbReference type="InterPro" id="IPR003609">
    <property type="entry name" value="Pan_app"/>
</dbReference>
<name>A0A1B8ARR3_FUSPO</name>
<comment type="caution">
    <text evidence="3">The sequence shown here is derived from an EMBL/GenBank/DDBJ whole genome shotgun (WGS) entry which is preliminary data.</text>
</comment>
<evidence type="ECO:0000256" key="1">
    <source>
        <dbReference type="SAM" id="SignalP"/>
    </source>
</evidence>